<dbReference type="AlphaFoldDB" id="A0A2H0VFN5"/>
<dbReference type="Proteomes" id="UP000230557">
    <property type="component" value="Unassembled WGS sequence"/>
</dbReference>
<keyword evidence="1" id="KW-0812">Transmembrane</keyword>
<feature type="transmembrane region" description="Helical" evidence="1">
    <location>
        <begin position="6"/>
        <end position="24"/>
    </location>
</feature>
<name>A0A2H0VFN5_9BACT</name>
<reference evidence="3" key="1">
    <citation type="submission" date="2017-09" db="EMBL/GenBank/DDBJ databases">
        <title>Depth-based differentiation of microbial function through sediment-hosted aquifers and enrichment of novel symbionts in the deep terrestrial subsurface.</title>
        <authorList>
            <person name="Probst A.J."/>
            <person name="Ladd B."/>
            <person name="Jarett J.K."/>
            <person name="Geller-Mcgrath D.E."/>
            <person name="Sieber C.M.K."/>
            <person name="Emerson J.B."/>
            <person name="Anantharaman K."/>
            <person name="Thomas B.C."/>
            <person name="Malmstrom R."/>
            <person name="Stieglmeier M."/>
            <person name="Klingl A."/>
            <person name="Woyke T."/>
            <person name="Ryan C.M."/>
            <person name="Banfield J.F."/>
        </authorList>
    </citation>
    <scope>NUCLEOTIDE SEQUENCE [LARGE SCALE GENOMIC DNA]</scope>
</reference>
<keyword evidence="1" id="KW-1133">Transmembrane helix</keyword>
<accession>A0A2H0VFN5</accession>
<evidence type="ECO:0000313" key="2">
    <source>
        <dbReference type="EMBL" id="PIR97100.1"/>
    </source>
</evidence>
<evidence type="ECO:0000313" key="3">
    <source>
        <dbReference type="Proteomes" id="UP000230557"/>
    </source>
</evidence>
<dbReference type="EMBL" id="PFAJ01000044">
    <property type="protein sequence ID" value="PIR97100.1"/>
    <property type="molecule type" value="Genomic_DNA"/>
</dbReference>
<gene>
    <name evidence="2" type="ORF">COT91_03290</name>
</gene>
<protein>
    <submittedName>
        <fullName evidence="2">Uncharacterized protein</fullName>
    </submittedName>
</protein>
<evidence type="ECO:0000256" key="1">
    <source>
        <dbReference type="SAM" id="Phobius"/>
    </source>
</evidence>
<proteinExistence type="predicted"/>
<comment type="caution">
    <text evidence="2">The sequence shown here is derived from an EMBL/GenBank/DDBJ whole genome shotgun (WGS) entry which is preliminary data.</text>
</comment>
<feature type="transmembrane region" description="Helical" evidence="1">
    <location>
        <begin position="36"/>
        <end position="60"/>
    </location>
</feature>
<organism evidence="2 3">
    <name type="scientific">Candidatus Doudnabacteria bacterium CG10_big_fil_rev_8_21_14_0_10_41_10</name>
    <dbReference type="NCBI Taxonomy" id="1974551"/>
    <lineage>
        <taxon>Bacteria</taxon>
        <taxon>Candidatus Doudnaibacteriota</taxon>
    </lineage>
</organism>
<keyword evidence="1" id="KW-0472">Membrane</keyword>
<sequence>MLILLATIYVLLSVVIVLLVGAMTDMDKNFMFTAGIFLSILPVAGILGLQLLLSSLWLTYKSELSDTQSMWGVAKQLLLPKKEGDHLS</sequence>